<accession>A0A8X7Q4D6</accession>
<sequence>MSGNLYAKRAWLRIVASGGCLFETVQGQTKCLGDYIRSSLANRRADGCMNVLVERYDTTLKQTMVELGASTKLAKTRLGVIERLRAESKRVSEKTLEEKEILRVKFEDLEAKLAADRAAKKELEKVRTALEKENTRLRAERNAAVEAGRGEETFEGFAQLGSHPGKGEGPIGHDRQVWSLRQPSTRLSRSSCRIRERAEPSCGRRASEEDLALSPRAPQSVLSEEFLSGTFDPYGSSDALLDLRRLPCRGDLRRSQADRRASLARPGCVVSHVNAPDPILVSEVAEKDRVEIEVPPAGRGTALTEELAGCSCVGVEVESRGCSCRWRSGPFVWEALVDRCCCARFGGFSYFAVFRGTANMPACSVNFIELIGRGMQTCQRVTVMSKSSGPAAVVSHVNAPDPILVSEVAEKDTGVEIEVPPAEREEPALTEELASDAAAVDVRSGVPEDAAAVGAQDPSVSGEALV</sequence>
<name>A0A8X7Q4D6_BRACI</name>
<dbReference type="AlphaFoldDB" id="A0A8X7Q4D6"/>
<dbReference type="EMBL" id="JAAMPC010000014">
    <property type="protein sequence ID" value="KAG2261693.1"/>
    <property type="molecule type" value="Genomic_DNA"/>
</dbReference>
<evidence type="ECO:0000313" key="2">
    <source>
        <dbReference type="EMBL" id="KAG2261693.1"/>
    </source>
</evidence>
<comment type="caution">
    <text evidence="2">The sequence shown here is derived from an EMBL/GenBank/DDBJ whole genome shotgun (WGS) entry which is preliminary data.</text>
</comment>
<protein>
    <submittedName>
        <fullName evidence="2">Uncharacterized protein</fullName>
    </submittedName>
</protein>
<feature type="coiled-coil region" evidence="1">
    <location>
        <begin position="92"/>
        <end position="147"/>
    </location>
</feature>
<dbReference type="Proteomes" id="UP000886595">
    <property type="component" value="Unassembled WGS sequence"/>
</dbReference>
<proteinExistence type="predicted"/>
<evidence type="ECO:0000313" key="3">
    <source>
        <dbReference type="Proteomes" id="UP000886595"/>
    </source>
</evidence>
<evidence type="ECO:0000256" key="1">
    <source>
        <dbReference type="SAM" id="Coils"/>
    </source>
</evidence>
<keyword evidence="3" id="KW-1185">Reference proteome</keyword>
<gene>
    <name evidence="2" type="ORF">Bca52824_068772</name>
</gene>
<organism evidence="2 3">
    <name type="scientific">Brassica carinata</name>
    <name type="common">Ethiopian mustard</name>
    <name type="synonym">Abyssinian cabbage</name>
    <dbReference type="NCBI Taxonomy" id="52824"/>
    <lineage>
        <taxon>Eukaryota</taxon>
        <taxon>Viridiplantae</taxon>
        <taxon>Streptophyta</taxon>
        <taxon>Embryophyta</taxon>
        <taxon>Tracheophyta</taxon>
        <taxon>Spermatophyta</taxon>
        <taxon>Magnoliopsida</taxon>
        <taxon>eudicotyledons</taxon>
        <taxon>Gunneridae</taxon>
        <taxon>Pentapetalae</taxon>
        <taxon>rosids</taxon>
        <taxon>malvids</taxon>
        <taxon>Brassicales</taxon>
        <taxon>Brassicaceae</taxon>
        <taxon>Brassiceae</taxon>
        <taxon>Brassica</taxon>
    </lineage>
</organism>
<keyword evidence="1" id="KW-0175">Coiled coil</keyword>
<reference evidence="2 3" key="1">
    <citation type="submission" date="2020-02" db="EMBL/GenBank/DDBJ databases">
        <authorList>
            <person name="Ma Q."/>
            <person name="Huang Y."/>
            <person name="Song X."/>
            <person name="Pei D."/>
        </authorList>
    </citation>
    <scope>NUCLEOTIDE SEQUENCE [LARGE SCALE GENOMIC DNA]</scope>
    <source>
        <strain evidence="2">Sxm20200214</strain>
        <tissue evidence="2">Leaf</tissue>
    </source>
</reference>